<sequence length="65" mass="7414">MRKPLATVPEIAEHYGVPPKTVHRWHQTQTGPGVLMFPVGRYLRARWEDIDRYDAEQATGGQRAA</sequence>
<organism evidence="1 2">
    <name type="scientific">Streptomyces actuosus</name>
    <dbReference type="NCBI Taxonomy" id="1885"/>
    <lineage>
        <taxon>Bacteria</taxon>
        <taxon>Bacillati</taxon>
        <taxon>Actinomycetota</taxon>
        <taxon>Actinomycetes</taxon>
        <taxon>Kitasatosporales</taxon>
        <taxon>Streptomycetaceae</taxon>
        <taxon>Streptomyces</taxon>
    </lineage>
</organism>
<evidence type="ECO:0000313" key="1">
    <source>
        <dbReference type="EMBL" id="AWT42812.1"/>
    </source>
</evidence>
<dbReference type="OrthoDB" id="5524782at2"/>
<protein>
    <submittedName>
        <fullName evidence="1">Excisionase</fullName>
    </submittedName>
</protein>
<dbReference type="RefSeq" id="WP_110627733.1">
    <property type="nucleotide sequence ID" value="NZ_CP029788.1"/>
</dbReference>
<dbReference type="Pfam" id="PF13384">
    <property type="entry name" value="HTH_23"/>
    <property type="match status" value="1"/>
</dbReference>
<dbReference type="InterPro" id="IPR009061">
    <property type="entry name" value="DNA-bd_dom_put_sf"/>
</dbReference>
<reference evidence="1 2" key="1">
    <citation type="submission" date="2018-06" db="EMBL/GenBank/DDBJ databases">
        <title>The complete genome sequence of a nosiheptide producer Streptomyces actuosus ATCC 25421: deducing the ability of producing a new class III lantibiotics.</title>
        <authorList>
            <person name="Liu W."/>
            <person name="Sun F."/>
            <person name="Hu Y."/>
        </authorList>
    </citation>
    <scope>NUCLEOTIDE SEQUENCE [LARGE SCALE GENOMIC DNA]</scope>
    <source>
        <strain evidence="1 2">ATCC 25421</strain>
    </source>
</reference>
<dbReference type="KEGG" id="sact:DMT42_11080"/>
<dbReference type="EMBL" id="CP029788">
    <property type="protein sequence ID" value="AWT42812.1"/>
    <property type="molecule type" value="Genomic_DNA"/>
</dbReference>
<dbReference type="Proteomes" id="UP000247634">
    <property type="component" value="Chromosome"/>
</dbReference>
<evidence type="ECO:0000313" key="2">
    <source>
        <dbReference type="Proteomes" id="UP000247634"/>
    </source>
</evidence>
<gene>
    <name evidence="1" type="ORF">DMT42_11080</name>
</gene>
<dbReference type="AlphaFoldDB" id="A0A2U9NZX9"/>
<keyword evidence="2" id="KW-1185">Reference proteome</keyword>
<dbReference type="SUPFAM" id="SSF46955">
    <property type="entry name" value="Putative DNA-binding domain"/>
    <property type="match status" value="1"/>
</dbReference>
<proteinExistence type="predicted"/>
<accession>A0A2U9NZX9</accession>
<name>A0A2U9NZX9_STRAS</name>